<protein>
    <recommendedName>
        <fullName evidence="5">pyranose dehydrogenase (acceptor)</fullName>
        <ecNumber evidence="5">1.1.99.29</ecNumber>
    </recommendedName>
</protein>
<comment type="catalytic activity">
    <reaction evidence="14">
        <text>a pyranoside + acceptor = a pyranosid-3,4-diulose + reduced acceptor.</text>
        <dbReference type="EC" id="1.1.99.29"/>
    </reaction>
</comment>
<organism evidence="18 19">
    <name type="scientific">Cyclocybe aegerita</name>
    <name type="common">Black poplar mushroom</name>
    <name type="synonym">Agrocybe aegerita</name>
    <dbReference type="NCBI Taxonomy" id="1973307"/>
    <lineage>
        <taxon>Eukaryota</taxon>
        <taxon>Fungi</taxon>
        <taxon>Dikarya</taxon>
        <taxon>Basidiomycota</taxon>
        <taxon>Agaricomycotina</taxon>
        <taxon>Agaricomycetes</taxon>
        <taxon>Agaricomycetidae</taxon>
        <taxon>Agaricales</taxon>
        <taxon>Agaricineae</taxon>
        <taxon>Bolbitiaceae</taxon>
        <taxon>Cyclocybe</taxon>
    </lineage>
</organism>
<evidence type="ECO:0000256" key="12">
    <source>
        <dbReference type="ARBA" id="ARBA00034029"/>
    </source>
</evidence>
<gene>
    <name evidence="18" type="ORF">AAE3_LOCUS9356</name>
</gene>
<dbReference type="PANTHER" id="PTHR11552">
    <property type="entry name" value="GLUCOSE-METHANOL-CHOLINE GMC OXIDOREDUCTASE"/>
    <property type="match status" value="1"/>
</dbReference>
<evidence type="ECO:0000256" key="3">
    <source>
        <dbReference type="ARBA" id="ARBA00010790"/>
    </source>
</evidence>
<name>A0A8S0W8J6_CYCAE</name>
<evidence type="ECO:0000256" key="9">
    <source>
        <dbReference type="ARBA" id="ARBA00024699"/>
    </source>
</evidence>
<dbReference type="Proteomes" id="UP000467700">
    <property type="component" value="Unassembled WGS sequence"/>
</dbReference>
<dbReference type="PIRSF" id="PIRSF000137">
    <property type="entry name" value="Alcohol_oxidase"/>
    <property type="match status" value="1"/>
</dbReference>
<dbReference type="InterPro" id="IPR000172">
    <property type="entry name" value="GMC_OxRdtase_N"/>
</dbReference>
<evidence type="ECO:0000256" key="10">
    <source>
        <dbReference type="ARBA" id="ARBA00033986"/>
    </source>
</evidence>
<comment type="catalytic activity">
    <reaction evidence="11">
        <text>pyranose + acceptor = pyranos-2,3-diulose + reduced acceptor.</text>
        <dbReference type="EC" id="1.1.99.29"/>
    </reaction>
</comment>
<dbReference type="OrthoDB" id="269227at2759"/>
<keyword evidence="6" id="KW-0964">Secreted</keyword>
<dbReference type="SUPFAM" id="SSF54373">
    <property type="entry name" value="FAD-linked reductases, C-terminal domain"/>
    <property type="match status" value="1"/>
</dbReference>
<dbReference type="InterPro" id="IPR007867">
    <property type="entry name" value="GMC_OxRtase_C"/>
</dbReference>
<proteinExistence type="inferred from homology"/>
<evidence type="ECO:0000256" key="4">
    <source>
        <dbReference type="ARBA" id="ARBA00011245"/>
    </source>
</evidence>
<evidence type="ECO:0000256" key="6">
    <source>
        <dbReference type="ARBA" id="ARBA00022525"/>
    </source>
</evidence>
<evidence type="ECO:0000256" key="1">
    <source>
        <dbReference type="ARBA" id="ARBA00001974"/>
    </source>
</evidence>
<dbReference type="EC" id="1.1.99.29" evidence="5"/>
<evidence type="ECO:0000256" key="5">
    <source>
        <dbReference type="ARBA" id="ARBA00013177"/>
    </source>
</evidence>
<dbReference type="Gene3D" id="3.30.560.10">
    <property type="entry name" value="Glucose Oxidase, domain 3"/>
    <property type="match status" value="1"/>
</dbReference>
<feature type="active site" description="Proton acceptor" evidence="15">
    <location>
        <position position="624"/>
    </location>
</feature>
<dbReference type="SUPFAM" id="SSF51905">
    <property type="entry name" value="FAD/NAD(P)-binding domain"/>
    <property type="match status" value="1"/>
</dbReference>
<accession>A0A8S0W8J6</accession>
<evidence type="ECO:0000256" key="15">
    <source>
        <dbReference type="PIRSR" id="PIRSR000137-1"/>
    </source>
</evidence>
<feature type="domain" description="Glucose-methanol-choline oxidoreductase N-terminal" evidence="17">
    <location>
        <begin position="339"/>
        <end position="353"/>
    </location>
</feature>
<evidence type="ECO:0000259" key="17">
    <source>
        <dbReference type="PROSITE" id="PS00624"/>
    </source>
</evidence>
<dbReference type="GO" id="GO:0033718">
    <property type="term" value="F:pyranose dehydrogenase (acceptor) activity"/>
    <property type="evidence" value="ECO:0007669"/>
    <property type="project" value="UniProtKB-EC"/>
</dbReference>
<comment type="catalytic activity">
    <reaction evidence="13">
        <text>a pyranoside + acceptor = a pyranosid-3-ulose + reduced acceptor.</text>
        <dbReference type="EC" id="1.1.99.29"/>
    </reaction>
</comment>
<dbReference type="Pfam" id="PF05199">
    <property type="entry name" value="GMC_oxred_C"/>
    <property type="match status" value="1"/>
</dbReference>
<comment type="subcellular location">
    <subcellularLocation>
        <location evidence="2">Secreted</location>
    </subcellularLocation>
</comment>
<evidence type="ECO:0000256" key="13">
    <source>
        <dbReference type="ARBA" id="ARBA00034050"/>
    </source>
</evidence>
<sequence>MSVSLLPTRKTSLLVLLGVTFIALKRARTGNFGNGSRKLAWLLPLAMGLLRQLFVGTNKKFITHPAKVGESREYDIIIVGGGTAGCVLAARLSEDPSVSVLLLEAGVSGKSLLFTRIPVAYSLLFNSKHVYNFYTEPQTSAQDKKKYWPGGKMLGGCSAINAQMAQYGAPADFDQWGSIIKDESWSWENFRRYFTKFEKYVDDPAYPDVNTQVKGRDGPMRVGYFSSVSEGSKDFIKTCTKLGIPYAPDFNTSVGTRGVNRIMTYMDETRTRVSSESAYLTDDVLSRPNLKVVLHAQVTKVLTEKVGDEVKITGVEFATKKNGQRYRASSKRDVIICGGAIHSPQILMLSGIGPADDLKKLSIPVVKDLPGVGSHLIDHPVVDVYFKNKFNDSPKHVKPKDFVDAVKFIGSSIEYFTRQSGPLATNFGESAAFVRTDDPTLFPESEYPEKIIDSTSGPDSPDLEIFTTPFAYKDHGKFMFPMHTFAVHVCLLRPMSQGTLRLKSADPWDAPSMDPKYLTASEDVARILRGIKLIFKISQTEPLALRLDQNDKHPLLDHQTHLKSDKELEQIIRQRVETLYHPASTCRMAPLEDGGVVDSKLRVYGIKGLRVCDASIFPEIVSGHTAGAVLASAEHLADIIKAEIAGEKTGGSKP</sequence>
<dbReference type="GO" id="GO:0005576">
    <property type="term" value="C:extracellular region"/>
    <property type="evidence" value="ECO:0007669"/>
    <property type="project" value="UniProtKB-SubCell"/>
</dbReference>
<comment type="similarity">
    <text evidence="3">Belongs to the GMC oxidoreductase family.</text>
</comment>
<comment type="catalytic activity">
    <reaction evidence="10">
        <text>pyranose + acceptor = pyranos-2-ulose + reduced acceptor.</text>
        <dbReference type="EC" id="1.1.99.29"/>
    </reaction>
</comment>
<comment type="caution">
    <text evidence="18">The sequence shown here is derived from an EMBL/GenBank/DDBJ whole genome shotgun (WGS) entry which is preliminary data.</text>
</comment>
<dbReference type="Gene3D" id="3.50.50.60">
    <property type="entry name" value="FAD/NAD(P)-binding domain"/>
    <property type="match status" value="1"/>
</dbReference>
<comment type="catalytic activity">
    <reaction evidence="12">
        <text>pyranose + acceptor = pyranos-3-ulose + reduced acceptor.</text>
        <dbReference type="EC" id="1.1.99.29"/>
    </reaction>
</comment>
<evidence type="ECO:0000256" key="14">
    <source>
        <dbReference type="ARBA" id="ARBA00034059"/>
    </source>
</evidence>
<keyword evidence="7" id="KW-0285">Flavoprotein</keyword>
<evidence type="ECO:0000313" key="18">
    <source>
        <dbReference type="EMBL" id="CAA7266838.1"/>
    </source>
</evidence>
<feature type="active site" description="Proton donor" evidence="15">
    <location>
        <position position="581"/>
    </location>
</feature>
<dbReference type="InterPro" id="IPR012132">
    <property type="entry name" value="GMC_OxRdtase"/>
</dbReference>
<feature type="binding site" evidence="16">
    <location>
        <position position="298"/>
    </location>
    <ligand>
        <name>FAD</name>
        <dbReference type="ChEBI" id="CHEBI:57692"/>
    </ligand>
</feature>
<dbReference type="Pfam" id="PF00732">
    <property type="entry name" value="GMC_oxred_N"/>
    <property type="match status" value="1"/>
</dbReference>
<dbReference type="AlphaFoldDB" id="A0A8S0W8J6"/>
<comment type="cofactor">
    <cofactor evidence="1 16">
        <name>FAD</name>
        <dbReference type="ChEBI" id="CHEBI:57692"/>
    </cofactor>
</comment>
<dbReference type="EMBL" id="CACVBS010000057">
    <property type="protein sequence ID" value="CAA7266838.1"/>
    <property type="molecule type" value="Genomic_DNA"/>
</dbReference>
<comment type="function">
    <text evidence="9">Catalyzes the single-oxidation or sequential double oxidation reaction of carbohydrates primarily at carbon-2 and/or carbon-3 with the concomitant reduction of the flavin. The enzyme exhibits a broad sugar substrate specificity, oxidizing different aldopyranoses to the corresponding C-1, C-2, C-3 or C-1,2, C-2,3 and C-3,4 (di)dehydro sugars with substrate-specific regioselectivity. Accepts only a narrow range of electron acceptors such as substituted benzoquinones and complexed metal ions and reacts extremely slowly with O(2) as acceptor. May play a role in the natural recycling of plant matter by oxidizing all major monosaccharides in lignocellulose and by reducing quinone compounds or reactive radical species generated during lignin depolymerization.</text>
</comment>
<keyword evidence="19" id="KW-1185">Reference proteome</keyword>
<dbReference type="GO" id="GO:0050660">
    <property type="term" value="F:flavin adenine dinucleotide binding"/>
    <property type="evidence" value="ECO:0007669"/>
    <property type="project" value="InterPro"/>
</dbReference>
<evidence type="ECO:0000256" key="16">
    <source>
        <dbReference type="PIRSR" id="PIRSR000137-2"/>
    </source>
</evidence>
<dbReference type="PANTHER" id="PTHR11552:SF147">
    <property type="entry name" value="CHOLINE DEHYDROGENASE, MITOCHONDRIAL"/>
    <property type="match status" value="1"/>
</dbReference>
<dbReference type="PROSITE" id="PS00624">
    <property type="entry name" value="GMC_OXRED_2"/>
    <property type="match status" value="1"/>
</dbReference>
<evidence type="ECO:0000256" key="2">
    <source>
        <dbReference type="ARBA" id="ARBA00004613"/>
    </source>
</evidence>
<evidence type="ECO:0000256" key="7">
    <source>
        <dbReference type="ARBA" id="ARBA00022630"/>
    </source>
</evidence>
<reference evidence="18 19" key="1">
    <citation type="submission" date="2020-01" db="EMBL/GenBank/DDBJ databases">
        <authorList>
            <person name="Gupta K D."/>
        </authorList>
    </citation>
    <scope>NUCLEOTIDE SEQUENCE [LARGE SCALE GENOMIC DNA]</scope>
</reference>
<evidence type="ECO:0000313" key="19">
    <source>
        <dbReference type="Proteomes" id="UP000467700"/>
    </source>
</evidence>
<evidence type="ECO:0000256" key="11">
    <source>
        <dbReference type="ARBA" id="ARBA00034010"/>
    </source>
</evidence>
<dbReference type="InterPro" id="IPR036188">
    <property type="entry name" value="FAD/NAD-bd_sf"/>
</dbReference>
<evidence type="ECO:0000256" key="8">
    <source>
        <dbReference type="ARBA" id="ARBA00022827"/>
    </source>
</evidence>
<comment type="subunit">
    <text evidence="4">Monomer.</text>
</comment>
<keyword evidence="8 16" id="KW-0274">FAD</keyword>